<dbReference type="EMBL" id="BKCP01007515">
    <property type="protein sequence ID" value="GER46300.1"/>
    <property type="molecule type" value="Genomic_DNA"/>
</dbReference>
<comment type="caution">
    <text evidence="1">The sequence shown here is derived from an EMBL/GenBank/DDBJ whole genome shotgun (WGS) entry which is preliminary data.</text>
</comment>
<protein>
    <submittedName>
        <fullName evidence="1">Protein kinase protein with tetratricopeptiderepeat domain</fullName>
    </submittedName>
</protein>
<name>A0A5A7QMD7_STRAF</name>
<evidence type="ECO:0000313" key="1">
    <source>
        <dbReference type="EMBL" id="GER46300.1"/>
    </source>
</evidence>
<keyword evidence="2" id="KW-1185">Reference proteome</keyword>
<dbReference type="AlphaFoldDB" id="A0A5A7QMD7"/>
<gene>
    <name evidence="1" type="ORF">STAS_23332</name>
</gene>
<dbReference type="Proteomes" id="UP000325081">
    <property type="component" value="Unassembled WGS sequence"/>
</dbReference>
<organism evidence="1 2">
    <name type="scientific">Striga asiatica</name>
    <name type="common">Asiatic witchweed</name>
    <name type="synonym">Buchnera asiatica</name>
    <dbReference type="NCBI Taxonomy" id="4170"/>
    <lineage>
        <taxon>Eukaryota</taxon>
        <taxon>Viridiplantae</taxon>
        <taxon>Streptophyta</taxon>
        <taxon>Embryophyta</taxon>
        <taxon>Tracheophyta</taxon>
        <taxon>Spermatophyta</taxon>
        <taxon>Magnoliopsida</taxon>
        <taxon>eudicotyledons</taxon>
        <taxon>Gunneridae</taxon>
        <taxon>Pentapetalae</taxon>
        <taxon>asterids</taxon>
        <taxon>lamiids</taxon>
        <taxon>Lamiales</taxon>
        <taxon>Orobanchaceae</taxon>
        <taxon>Buchnereae</taxon>
        <taxon>Striga</taxon>
    </lineage>
</organism>
<keyword evidence="1" id="KW-0418">Kinase</keyword>
<accession>A0A5A7QMD7</accession>
<sequence length="167" mass="19226">MKLPKCKTIIGPRSKSFSHADACKQVEQPKLLRLYPFLGNLILYNTACEGGERLILSEKTSTVLRSKSWQHHPENLTHFMKYAKSFQVTYWIQNAPYRSKYIHRVHKSPFGFQRSLAKKPKANFEARHSHIPSFHTLPNSITTLDNGVKNGDLKMLHGHHKPSHGKE</sequence>
<evidence type="ECO:0000313" key="2">
    <source>
        <dbReference type="Proteomes" id="UP000325081"/>
    </source>
</evidence>
<reference evidence="2" key="1">
    <citation type="journal article" date="2019" name="Curr. Biol.">
        <title>Genome Sequence of Striga asiatica Provides Insight into the Evolution of Plant Parasitism.</title>
        <authorList>
            <person name="Yoshida S."/>
            <person name="Kim S."/>
            <person name="Wafula E.K."/>
            <person name="Tanskanen J."/>
            <person name="Kim Y.M."/>
            <person name="Honaas L."/>
            <person name="Yang Z."/>
            <person name="Spallek T."/>
            <person name="Conn C.E."/>
            <person name="Ichihashi Y."/>
            <person name="Cheong K."/>
            <person name="Cui S."/>
            <person name="Der J.P."/>
            <person name="Gundlach H."/>
            <person name="Jiao Y."/>
            <person name="Hori C."/>
            <person name="Ishida J.K."/>
            <person name="Kasahara H."/>
            <person name="Kiba T."/>
            <person name="Kim M.S."/>
            <person name="Koo N."/>
            <person name="Laohavisit A."/>
            <person name="Lee Y.H."/>
            <person name="Lumba S."/>
            <person name="McCourt P."/>
            <person name="Mortimer J.C."/>
            <person name="Mutuku J.M."/>
            <person name="Nomura T."/>
            <person name="Sasaki-Sekimoto Y."/>
            <person name="Seto Y."/>
            <person name="Wang Y."/>
            <person name="Wakatake T."/>
            <person name="Sakakibara H."/>
            <person name="Demura T."/>
            <person name="Yamaguchi S."/>
            <person name="Yoneyama K."/>
            <person name="Manabe R.I."/>
            <person name="Nelson D.C."/>
            <person name="Schulman A.H."/>
            <person name="Timko M.P."/>
            <person name="dePamphilis C.W."/>
            <person name="Choi D."/>
            <person name="Shirasu K."/>
        </authorList>
    </citation>
    <scope>NUCLEOTIDE SEQUENCE [LARGE SCALE GENOMIC DNA]</scope>
    <source>
        <strain evidence="2">cv. UVA1</strain>
    </source>
</reference>
<proteinExistence type="predicted"/>
<keyword evidence="1" id="KW-0808">Transferase</keyword>
<dbReference type="GO" id="GO:0016301">
    <property type="term" value="F:kinase activity"/>
    <property type="evidence" value="ECO:0007669"/>
    <property type="project" value="UniProtKB-KW"/>
</dbReference>